<dbReference type="AlphaFoldDB" id="A0A1N6PCK1"/>
<proteinExistence type="predicted"/>
<evidence type="ECO:0000313" key="1">
    <source>
        <dbReference type="EMBL" id="SIQ01912.1"/>
    </source>
</evidence>
<dbReference type="EMBL" id="FTMN01000001">
    <property type="protein sequence ID" value="SIQ01912.1"/>
    <property type="molecule type" value="Genomic_DNA"/>
</dbReference>
<sequence length="122" mass="13737">MKPRITIPDLQDSGRRAYRLEVTPEDPIQVHIDDLAIEVRNLSATGMAFVSHQPLVDTTVAAHIAFTLNTRSVRMDCNLKLVRKVGQVWCADFEGLSLMEQKLLSQFITQCQASAIRKDVRS</sequence>
<evidence type="ECO:0008006" key="3">
    <source>
        <dbReference type="Google" id="ProtNLM"/>
    </source>
</evidence>
<dbReference type="Proteomes" id="UP000186895">
    <property type="component" value="Unassembled WGS sequence"/>
</dbReference>
<dbReference type="STRING" id="49186.SAMN05421647_101932"/>
<protein>
    <recommendedName>
        <fullName evidence="3">PilZ domain-containing protein</fullName>
    </recommendedName>
</protein>
<dbReference type="Gene3D" id="2.40.10.220">
    <property type="entry name" value="predicted glycosyltransferase like domains"/>
    <property type="match status" value="1"/>
</dbReference>
<name>A0A1N6PCK1_9GAMM</name>
<organism evidence="1 2">
    <name type="scientific">Marinobacterium stanieri</name>
    <dbReference type="NCBI Taxonomy" id="49186"/>
    <lineage>
        <taxon>Bacteria</taxon>
        <taxon>Pseudomonadati</taxon>
        <taxon>Pseudomonadota</taxon>
        <taxon>Gammaproteobacteria</taxon>
        <taxon>Oceanospirillales</taxon>
        <taxon>Oceanospirillaceae</taxon>
        <taxon>Marinobacterium</taxon>
    </lineage>
</organism>
<gene>
    <name evidence="1" type="ORF">SAMN05421647_101932</name>
</gene>
<evidence type="ECO:0000313" key="2">
    <source>
        <dbReference type="Proteomes" id="UP000186895"/>
    </source>
</evidence>
<keyword evidence="2" id="KW-1185">Reference proteome</keyword>
<dbReference type="RefSeq" id="WP_010322899.1">
    <property type="nucleotide sequence ID" value="NZ_FTMN01000001.1"/>
</dbReference>
<accession>A0A1N6PCK1</accession>
<reference evidence="2" key="1">
    <citation type="submission" date="2017-01" db="EMBL/GenBank/DDBJ databases">
        <authorList>
            <person name="Varghese N."/>
            <person name="Submissions S."/>
        </authorList>
    </citation>
    <scope>NUCLEOTIDE SEQUENCE [LARGE SCALE GENOMIC DNA]</scope>
    <source>
        <strain evidence="2">DSM 7027</strain>
    </source>
</reference>